<dbReference type="AlphaFoldDB" id="A0A1F8CLY8"/>
<dbReference type="InterPro" id="IPR036098">
    <property type="entry name" value="Thymidylate_synthase_ThyX_sf"/>
</dbReference>
<dbReference type="GO" id="GO:0070402">
    <property type="term" value="F:NADPH binding"/>
    <property type="evidence" value="ECO:0007669"/>
    <property type="project" value="TreeGrafter"/>
</dbReference>
<gene>
    <name evidence="2" type="ORF">A2188_00640</name>
</gene>
<sequence>MAEILQGIGKFQILTPKDELRRQFLGIEIAGRTCYQSLQGEVTSESAQKFARMILRRGHESVIEHSTMTVLFSECSRGLTHELVRHRLASFSQESTRYVDYAKGGDEPDLKRFMMRCVLPPHQDIQRKVDLDDGRQMSPVEMMNQIELFYRSLRRDGWVAEDARQVLPNALESDIVTTANWREWRHIFRMRTQKAAHWEIRGVMGNLLSEVKTVIPVIFDDFVEAGRDSHGLRYFEQKGNAW</sequence>
<dbReference type="GO" id="GO:0006231">
    <property type="term" value="P:dTMP biosynthetic process"/>
    <property type="evidence" value="ECO:0007669"/>
    <property type="project" value="UniProtKB-UniRule"/>
</dbReference>
<evidence type="ECO:0000313" key="3">
    <source>
        <dbReference type="Proteomes" id="UP000179241"/>
    </source>
</evidence>
<dbReference type="GO" id="GO:0050797">
    <property type="term" value="F:thymidylate synthase (FAD) activity"/>
    <property type="evidence" value="ECO:0007669"/>
    <property type="project" value="UniProtKB-UniRule"/>
</dbReference>
<protein>
    <recommendedName>
        <fullName evidence="1">FAD-dependent thymidylate synthase</fullName>
        <ecNumber evidence="1">2.1.1.148</ecNumber>
    </recommendedName>
</protein>
<dbReference type="InterPro" id="IPR003669">
    <property type="entry name" value="Thymidylate_synthase_ThyX"/>
</dbReference>
<evidence type="ECO:0000256" key="1">
    <source>
        <dbReference type="NCBIfam" id="TIGR02170"/>
    </source>
</evidence>
<dbReference type="EC" id="2.1.1.148" evidence="1"/>
<dbReference type="Pfam" id="PF02511">
    <property type="entry name" value="Thy1"/>
    <property type="match status" value="1"/>
</dbReference>
<dbReference type="SUPFAM" id="SSF69796">
    <property type="entry name" value="Thymidylate synthase-complementing protein Thy1"/>
    <property type="match status" value="1"/>
</dbReference>
<proteinExistence type="predicted"/>
<organism evidence="2 3">
    <name type="scientific">Candidatus Woesebacteria bacterium RIFOXYA1_FULL_43_9</name>
    <dbReference type="NCBI Taxonomy" id="1802534"/>
    <lineage>
        <taxon>Bacteria</taxon>
        <taxon>Candidatus Woeseibacteriota</taxon>
    </lineage>
</organism>
<evidence type="ECO:0000313" key="2">
    <source>
        <dbReference type="EMBL" id="OGM77363.1"/>
    </source>
</evidence>
<name>A0A1F8CLY8_9BACT</name>
<dbReference type="Gene3D" id="3.30.1360.170">
    <property type="match status" value="1"/>
</dbReference>
<dbReference type="GO" id="GO:0004799">
    <property type="term" value="F:thymidylate synthase activity"/>
    <property type="evidence" value="ECO:0007669"/>
    <property type="project" value="TreeGrafter"/>
</dbReference>
<dbReference type="GO" id="GO:0050660">
    <property type="term" value="F:flavin adenine dinucleotide binding"/>
    <property type="evidence" value="ECO:0007669"/>
    <property type="project" value="UniProtKB-UniRule"/>
</dbReference>
<dbReference type="PROSITE" id="PS51331">
    <property type="entry name" value="THYX"/>
    <property type="match status" value="1"/>
</dbReference>
<comment type="caution">
    <text evidence="2">The sequence shown here is derived from an EMBL/GenBank/DDBJ whole genome shotgun (WGS) entry which is preliminary data.</text>
</comment>
<dbReference type="PANTHER" id="PTHR34934">
    <property type="entry name" value="FLAVIN-DEPENDENT THYMIDYLATE SYNTHASE"/>
    <property type="match status" value="1"/>
</dbReference>
<dbReference type="CDD" id="cd20175">
    <property type="entry name" value="ThyX"/>
    <property type="match status" value="1"/>
</dbReference>
<accession>A0A1F8CLY8</accession>
<reference evidence="2 3" key="1">
    <citation type="journal article" date="2016" name="Nat. Commun.">
        <title>Thousands of microbial genomes shed light on interconnected biogeochemical processes in an aquifer system.</title>
        <authorList>
            <person name="Anantharaman K."/>
            <person name="Brown C.T."/>
            <person name="Hug L.A."/>
            <person name="Sharon I."/>
            <person name="Castelle C.J."/>
            <person name="Probst A.J."/>
            <person name="Thomas B.C."/>
            <person name="Singh A."/>
            <person name="Wilkins M.J."/>
            <person name="Karaoz U."/>
            <person name="Brodie E.L."/>
            <person name="Williams K.H."/>
            <person name="Hubbard S.S."/>
            <person name="Banfield J.F."/>
        </authorList>
    </citation>
    <scope>NUCLEOTIDE SEQUENCE [LARGE SCALE GENOMIC DNA]</scope>
</reference>
<dbReference type="Proteomes" id="UP000179241">
    <property type="component" value="Unassembled WGS sequence"/>
</dbReference>
<dbReference type="EMBL" id="MGHU01000021">
    <property type="protein sequence ID" value="OGM77363.1"/>
    <property type="molecule type" value="Genomic_DNA"/>
</dbReference>
<dbReference type="PANTHER" id="PTHR34934:SF1">
    <property type="entry name" value="FLAVIN-DEPENDENT THYMIDYLATE SYNTHASE"/>
    <property type="match status" value="1"/>
</dbReference>
<dbReference type="NCBIfam" id="TIGR02170">
    <property type="entry name" value="thyX"/>
    <property type="match status" value="1"/>
</dbReference>